<evidence type="ECO:0000259" key="3">
    <source>
        <dbReference type="PROSITE" id="PS50887"/>
    </source>
</evidence>
<dbReference type="Gene3D" id="3.30.70.270">
    <property type="match status" value="1"/>
</dbReference>
<accession>A0A7Y3WUJ2</accession>
<dbReference type="InterPro" id="IPR000700">
    <property type="entry name" value="PAS-assoc_C"/>
</dbReference>
<evidence type="ECO:0000313" key="4">
    <source>
        <dbReference type="EMBL" id="NNU78179.1"/>
    </source>
</evidence>
<dbReference type="SUPFAM" id="SSF55785">
    <property type="entry name" value="PYP-like sensor domain (PAS domain)"/>
    <property type="match status" value="1"/>
</dbReference>
<evidence type="ECO:0000259" key="2">
    <source>
        <dbReference type="PROSITE" id="PS50113"/>
    </source>
</evidence>
<reference evidence="4 5" key="1">
    <citation type="submission" date="2020-05" db="EMBL/GenBank/DDBJ databases">
        <title>Complete genome of Clostridium estertheticum subspecies estertheticum, isolated from Vacuum packed lamb meat from New Zealand imported to Switzerland.</title>
        <authorList>
            <person name="Wambui J."/>
            <person name="Stevens M.J.A."/>
            <person name="Stephan R."/>
        </authorList>
    </citation>
    <scope>NUCLEOTIDE SEQUENCE [LARGE SCALE GENOMIC DNA]</scope>
    <source>
        <strain evidence="4 5">CEST001</strain>
    </source>
</reference>
<comment type="caution">
    <text evidence="4">The sequence shown here is derived from an EMBL/GenBank/DDBJ whole genome shotgun (WGS) entry which is preliminary data.</text>
</comment>
<gene>
    <name evidence="4" type="ORF">HLQ16_19895</name>
</gene>
<dbReference type="NCBIfam" id="TIGR00229">
    <property type="entry name" value="sensory_box"/>
    <property type="match status" value="1"/>
</dbReference>
<feature type="domain" description="GGDEF" evidence="3">
    <location>
        <begin position="186"/>
        <end position="310"/>
    </location>
</feature>
<feature type="domain" description="PAC" evidence="2">
    <location>
        <begin position="105"/>
        <end position="157"/>
    </location>
</feature>
<dbReference type="SMART" id="SM00267">
    <property type="entry name" value="GGDEF"/>
    <property type="match status" value="1"/>
</dbReference>
<dbReference type="EMBL" id="JABEYB010000019">
    <property type="protein sequence ID" value="NNU78179.1"/>
    <property type="molecule type" value="Genomic_DNA"/>
</dbReference>
<evidence type="ECO:0000259" key="1">
    <source>
        <dbReference type="PROSITE" id="PS50112"/>
    </source>
</evidence>
<dbReference type="PROSITE" id="PS50112">
    <property type="entry name" value="PAS"/>
    <property type="match status" value="1"/>
</dbReference>
<dbReference type="NCBIfam" id="TIGR00254">
    <property type="entry name" value="GGDEF"/>
    <property type="match status" value="1"/>
</dbReference>
<dbReference type="InterPro" id="IPR035965">
    <property type="entry name" value="PAS-like_dom_sf"/>
</dbReference>
<dbReference type="PROSITE" id="PS50887">
    <property type="entry name" value="GGDEF"/>
    <property type="match status" value="1"/>
</dbReference>
<dbReference type="Pfam" id="PF00990">
    <property type="entry name" value="GGDEF"/>
    <property type="match status" value="1"/>
</dbReference>
<dbReference type="Gene3D" id="3.30.450.20">
    <property type="entry name" value="PAS domain"/>
    <property type="match status" value="1"/>
</dbReference>
<name>A0A7Y3WUJ2_9CLOT</name>
<evidence type="ECO:0000313" key="5">
    <source>
        <dbReference type="Proteomes" id="UP000531659"/>
    </source>
</evidence>
<protein>
    <submittedName>
        <fullName evidence="4">Sensor domain-containing diguanylate cyclase</fullName>
    </submittedName>
</protein>
<dbReference type="InterPro" id="IPR029787">
    <property type="entry name" value="Nucleotide_cyclase"/>
</dbReference>
<dbReference type="Proteomes" id="UP000531659">
    <property type="component" value="Unassembled WGS sequence"/>
</dbReference>
<sequence length="310" mass="36227">MINIRALFLGFISLIVIYFIYRRTIKCGVEVKFYKRVLHYTKDIIYYYQAYPEVKFLYVSPSVREMLGRHENDFYNDSKLVFNTVHKDDYEDLYNKTIGQVDFSKPQFTRWLHSNGEYVFTEDHAVPIYDKAGRLIAVEGSIRDITYRKKLEDELEHRSTHDKMTGLYNREYYEQYFNDLDKKNEATVGIIVCDLDGLKHTNDNFGHKVGDKLIIEATKIINSHSLKNIIVSRIGGDEISIITIGLNEKMIEDMISCIKGEIIEFNELSVDIFIRISIGFAITHNSLGNMTNLFKTADENMYKVKRTAIR</sequence>
<dbReference type="InterPro" id="IPR000160">
    <property type="entry name" value="GGDEF_dom"/>
</dbReference>
<dbReference type="SUPFAM" id="SSF55073">
    <property type="entry name" value="Nucleotide cyclase"/>
    <property type="match status" value="1"/>
</dbReference>
<organism evidence="4 5">
    <name type="scientific">Clostridium estertheticum</name>
    <dbReference type="NCBI Taxonomy" id="238834"/>
    <lineage>
        <taxon>Bacteria</taxon>
        <taxon>Bacillati</taxon>
        <taxon>Bacillota</taxon>
        <taxon>Clostridia</taxon>
        <taxon>Eubacteriales</taxon>
        <taxon>Clostridiaceae</taxon>
        <taxon>Clostridium</taxon>
    </lineage>
</organism>
<dbReference type="RefSeq" id="WP_171298765.1">
    <property type="nucleotide sequence ID" value="NZ_CP087098.1"/>
</dbReference>
<dbReference type="InterPro" id="IPR052155">
    <property type="entry name" value="Biofilm_reg_signaling"/>
</dbReference>
<dbReference type="PANTHER" id="PTHR44757:SF2">
    <property type="entry name" value="BIOFILM ARCHITECTURE MAINTENANCE PROTEIN MBAA"/>
    <property type="match status" value="1"/>
</dbReference>
<dbReference type="PANTHER" id="PTHR44757">
    <property type="entry name" value="DIGUANYLATE CYCLASE DGCP"/>
    <property type="match status" value="1"/>
</dbReference>
<dbReference type="InterPro" id="IPR043128">
    <property type="entry name" value="Rev_trsase/Diguanyl_cyclase"/>
</dbReference>
<dbReference type="InterPro" id="IPR013655">
    <property type="entry name" value="PAS_fold_3"/>
</dbReference>
<dbReference type="PROSITE" id="PS50113">
    <property type="entry name" value="PAC"/>
    <property type="match status" value="1"/>
</dbReference>
<dbReference type="Pfam" id="PF08447">
    <property type="entry name" value="PAS_3"/>
    <property type="match status" value="1"/>
</dbReference>
<proteinExistence type="predicted"/>
<dbReference type="CDD" id="cd01949">
    <property type="entry name" value="GGDEF"/>
    <property type="match status" value="1"/>
</dbReference>
<feature type="domain" description="PAS" evidence="1">
    <location>
        <begin position="30"/>
        <end position="93"/>
    </location>
</feature>
<dbReference type="CDD" id="cd00130">
    <property type="entry name" value="PAS"/>
    <property type="match status" value="1"/>
</dbReference>
<dbReference type="InterPro" id="IPR000014">
    <property type="entry name" value="PAS"/>
</dbReference>
<dbReference type="AlphaFoldDB" id="A0A7Y3WUJ2"/>